<evidence type="ECO:0000259" key="1">
    <source>
        <dbReference type="SMART" id="SM00195"/>
    </source>
</evidence>
<dbReference type="EMBL" id="JAOTOJ010000001">
    <property type="protein sequence ID" value="KAK9412408.1"/>
    <property type="molecule type" value="Genomic_DNA"/>
</dbReference>
<reference evidence="2 3" key="1">
    <citation type="journal article" date="2024" name="Proc. Natl. Acad. Sci. U.S.A.">
        <title>The genetic regulatory architecture and epigenomic basis for age-related changes in rattlesnake venom.</title>
        <authorList>
            <person name="Hogan M.P."/>
            <person name="Holding M.L."/>
            <person name="Nystrom G.S."/>
            <person name="Colston T.J."/>
            <person name="Bartlett D.A."/>
            <person name="Mason A.J."/>
            <person name="Ellsworth S.A."/>
            <person name="Rautsaw R.M."/>
            <person name="Lawrence K.C."/>
            <person name="Strickland J.L."/>
            <person name="He B."/>
            <person name="Fraser P."/>
            <person name="Margres M.J."/>
            <person name="Gilbert D.M."/>
            <person name="Gibbs H.L."/>
            <person name="Parkinson C.L."/>
            <person name="Rokyta D.R."/>
        </authorList>
    </citation>
    <scope>NUCLEOTIDE SEQUENCE [LARGE SCALE GENOMIC DNA]</scope>
    <source>
        <strain evidence="2">DRR0105</strain>
    </source>
</reference>
<gene>
    <name evidence="2" type="ORF">NXF25_003583</name>
</gene>
<dbReference type="SUPFAM" id="SSF52799">
    <property type="entry name" value="(Phosphotyrosine protein) phosphatases II"/>
    <property type="match status" value="1"/>
</dbReference>
<dbReference type="InterPro" id="IPR053272">
    <property type="entry name" value="STY_interacting-like"/>
</dbReference>
<feature type="domain" description="Tyrosine-protein phosphatase" evidence="1">
    <location>
        <begin position="179"/>
        <end position="311"/>
    </location>
</feature>
<comment type="caution">
    <text evidence="2">The sequence shown here is derived from an EMBL/GenBank/DDBJ whole genome shotgun (WGS) entry which is preliminary data.</text>
</comment>
<dbReference type="AlphaFoldDB" id="A0AAW1CEH3"/>
<protein>
    <submittedName>
        <fullName evidence="2">Serine/threonine/tyrosine-interacting-like 1</fullName>
    </submittedName>
</protein>
<dbReference type="InterPro" id="IPR020422">
    <property type="entry name" value="TYR_PHOSPHATASE_DUAL_dom"/>
</dbReference>
<evidence type="ECO:0000313" key="3">
    <source>
        <dbReference type="Proteomes" id="UP001474421"/>
    </source>
</evidence>
<dbReference type="InterPro" id="IPR000340">
    <property type="entry name" value="Dual-sp_phosphatase_cat-dom"/>
</dbReference>
<evidence type="ECO:0000313" key="2">
    <source>
        <dbReference type="EMBL" id="KAK9412408.1"/>
    </source>
</evidence>
<dbReference type="GO" id="GO:0005739">
    <property type="term" value="C:mitochondrion"/>
    <property type="evidence" value="ECO:0007669"/>
    <property type="project" value="TreeGrafter"/>
</dbReference>
<dbReference type="InterPro" id="IPR029021">
    <property type="entry name" value="Prot-tyrosine_phosphatase-like"/>
</dbReference>
<accession>A0AAW1CEH3</accession>
<dbReference type="Pfam" id="PF00782">
    <property type="entry name" value="DSPc"/>
    <property type="match status" value="1"/>
</dbReference>
<keyword evidence="3" id="KW-1185">Reference proteome</keyword>
<dbReference type="SUPFAM" id="SSF52821">
    <property type="entry name" value="Rhodanese/Cell cycle control phosphatase"/>
    <property type="match status" value="1"/>
</dbReference>
<dbReference type="GO" id="GO:0019903">
    <property type="term" value="F:protein phosphatase binding"/>
    <property type="evidence" value="ECO:0007669"/>
    <property type="project" value="TreeGrafter"/>
</dbReference>
<sequence>MAGVTLCEPTELYNLLNQSTKISRLAEPNYLCLLDARTKREYNESHLMTAIRVKTNPLGKYLVPQSINLECVRYCVVYDGKTESVDAAFNMDYDLLEVDTELTPFDTGIDIRELRKKPSSEYNAKEGSAARCARIMQRLTRFPVMILRGGYELFTASYHYLRTQKIFWMPQELEAFKPYPVEILPAKLYMGNYVQACDSQIQKDLKIKAHINICEEAGTFLLEDRENLLHIPIPDSLEADLFSHFGNICHFIDAHVHKGAVLVFSSFGISRCSTAVMAYLIHSCKLYLKNAWNYVQKFVLHSARPALASNLRPLAGPSAGGSSTALADWLKRPSETSLPPLSPLRPRCAGERIGRVAAGPSHRRHGPPVFGCRLPPGLGGAAGRLPARAGALRSGVGEMPRHGEGRCRAETNGAGRKGLLAASGEAGLSPVAASSGVAGGVPQPGIIWRNGAAAPFPARSWKAP</sequence>
<dbReference type="GO" id="GO:0004864">
    <property type="term" value="F:protein phosphatase inhibitor activity"/>
    <property type="evidence" value="ECO:0007669"/>
    <property type="project" value="TreeGrafter"/>
</dbReference>
<dbReference type="PANTHER" id="PTHR46659:SF1">
    <property type="entry name" value="SERINE_THREONINE_TYROSINE-INTERACTING-LIKE PROTEIN 1"/>
    <property type="match status" value="1"/>
</dbReference>
<dbReference type="PANTHER" id="PTHR46659">
    <property type="entry name" value="SERINE/THREONINE/TYROSINE-INTERACTING-LIKE PROTEIN 1"/>
    <property type="match status" value="1"/>
</dbReference>
<proteinExistence type="predicted"/>
<name>A0AAW1CEH3_CROAD</name>
<dbReference type="InterPro" id="IPR036873">
    <property type="entry name" value="Rhodanese-like_dom_sf"/>
</dbReference>
<dbReference type="GO" id="GO:0001691">
    <property type="term" value="F:pseudophosphatase activity"/>
    <property type="evidence" value="ECO:0007669"/>
    <property type="project" value="TreeGrafter"/>
</dbReference>
<dbReference type="Proteomes" id="UP001474421">
    <property type="component" value="Unassembled WGS sequence"/>
</dbReference>
<dbReference type="SMART" id="SM00195">
    <property type="entry name" value="DSPc"/>
    <property type="match status" value="1"/>
</dbReference>
<dbReference type="GO" id="GO:0062030">
    <property type="term" value="P:negative regulation of stress granule assembly"/>
    <property type="evidence" value="ECO:0007669"/>
    <property type="project" value="TreeGrafter"/>
</dbReference>
<organism evidence="2 3">
    <name type="scientific">Crotalus adamanteus</name>
    <name type="common">Eastern diamondback rattlesnake</name>
    <dbReference type="NCBI Taxonomy" id="8729"/>
    <lineage>
        <taxon>Eukaryota</taxon>
        <taxon>Metazoa</taxon>
        <taxon>Chordata</taxon>
        <taxon>Craniata</taxon>
        <taxon>Vertebrata</taxon>
        <taxon>Euteleostomi</taxon>
        <taxon>Lepidosauria</taxon>
        <taxon>Squamata</taxon>
        <taxon>Bifurcata</taxon>
        <taxon>Unidentata</taxon>
        <taxon>Episquamata</taxon>
        <taxon>Toxicofera</taxon>
        <taxon>Serpentes</taxon>
        <taxon>Colubroidea</taxon>
        <taxon>Viperidae</taxon>
        <taxon>Crotalinae</taxon>
        <taxon>Crotalus</taxon>
    </lineage>
</organism>
<dbReference type="Gene3D" id="3.90.190.10">
    <property type="entry name" value="Protein tyrosine phosphatase superfamily"/>
    <property type="match status" value="1"/>
</dbReference>
<dbReference type="GO" id="GO:2001244">
    <property type="term" value="P:positive regulation of intrinsic apoptotic signaling pathway"/>
    <property type="evidence" value="ECO:0007669"/>
    <property type="project" value="TreeGrafter"/>
</dbReference>
<dbReference type="Gene3D" id="3.40.250.10">
    <property type="entry name" value="Rhodanese-like domain"/>
    <property type="match status" value="1"/>
</dbReference>